<evidence type="ECO:0000313" key="3">
    <source>
        <dbReference type="Proteomes" id="UP000530928"/>
    </source>
</evidence>
<dbReference type="AlphaFoldDB" id="A0A7W0CKL4"/>
<dbReference type="RefSeq" id="WP_181611551.1">
    <property type="nucleotide sequence ID" value="NZ_BAABAM010000003.1"/>
</dbReference>
<dbReference type="CDD" id="cd04301">
    <property type="entry name" value="NAT_SF"/>
    <property type="match status" value="1"/>
</dbReference>
<dbReference type="Gene3D" id="3.40.630.30">
    <property type="match status" value="1"/>
</dbReference>
<gene>
    <name evidence="2" type="ORF">HNR30_004185</name>
</gene>
<comment type="caution">
    <text evidence="2">The sequence shown here is derived from an EMBL/GenBank/DDBJ whole genome shotgun (WGS) entry which is preliminary data.</text>
</comment>
<keyword evidence="2" id="KW-0808">Transferase</keyword>
<feature type="domain" description="N-acetyltransferase" evidence="1">
    <location>
        <begin position="161"/>
        <end position="306"/>
    </location>
</feature>
<dbReference type="EMBL" id="JACDUR010000004">
    <property type="protein sequence ID" value="MBA2892831.1"/>
    <property type="molecule type" value="Genomic_DNA"/>
</dbReference>
<proteinExistence type="predicted"/>
<dbReference type="InterPro" id="IPR000182">
    <property type="entry name" value="GNAT_dom"/>
</dbReference>
<name>A0A7W0CKL4_9ACTN</name>
<dbReference type="Pfam" id="PF00583">
    <property type="entry name" value="Acetyltransf_1"/>
    <property type="match status" value="1"/>
</dbReference>
<dbReference type="PROSITE" id="PS51186">
    <property type="entry name" value="GNAT"/>
    <property type="match status" value="1"/>
</dbReference>
<dbReference type="GO" id="GO:0016747">
    <property type="term" value="F:acyltransferase activity, transferring groups other than amino-acyl groups"/>
    <property type="evidence" value="ECO:0007669"/>
    <property type="project" value="InterPro"/>
</dbReference>
<keyword evidence="3" id="KW-1185">Reference proteome</keyword>
<organism evidence="2 3">
    <name type="scientific">Nonomuraea soli</name>
    <dbReference type="NCBI Taxonomy" id="1032476"/>
    <lineage>
        <taxon>Bacteria</taxon>
        <taxon>Bacillati</taxon>
        <taxon>Actinomycetota</taxon>
        <taxon>Actinomycetes</taxon>
        <taxon>Streptosporangiales</taxon>
        <taxon>Streptosporangiaceae</taxon>
        <taxon>Nonomuraea</taxon>
    </lineage>
</organism>
<dbReference type="Proteomes" id="UP000530928">
    <property type="component" value="Unassembled WGS sequence"/>
</dbReference>
<evidence type="ECO:0000313" key="2">
    <source>
        <dbReference type="EMBL" id="MBA2892831.1"/>
    </source>
</evidence>
<sequence length="306" mass="33579">MSRFLQGELGLFHSCAHVPASVGAFKHPFDESLAKGMYRPEWTFVALSGDEVVGRIAFWGPPDGAHPFHLDYFDFDTVETGAALLRHAYGAVVTGDYRAPVGPRPTYELFLRDGWDQVPGAEGELKARREAAERGGLTFLRERLNLRWLPEYGLPERSTRLTFTPADDDELVLELLSRIVVGSLDVSDQQELLTKPPRLVAGQTLEEVASMPGGRSRWRLGYHDGEPVGVVMGTRNPGSATIGYIGVDPAHRGNGYAFDLLAEAMHLFAEEGEPHIGDATDVGNTPMAAVFDRAGYRVTGRVLVFI</sequence>
<accession>A0A7W0CKL4</accession>
<protein>
    <submittedName>
        <fullName evidence="2">RimJ/RimL family protein N-acetyltransferase</fullName>
    </submittedName>
</protein>
<dbReference type="SUPFAM" id="SSF55729">
    <property type="entry name" value="Acyl-CoA N-acyltransferases (Nat)"/>
    <property type="match status" value="1"/>
</dbReference>
<dbReference type="InterPro" id="IPR016181">
    <property type="entry name" value="Acyl_CoA_acyltransferase"/>
</dbReference>
<reference evidence="2 3" key="1">
    <citation type="submission" date="2020-07" db="EMBL/GenBank/DDBJ databases">
        <title>Genomic Encyclopedia of Type Strains, Phase IV (KMG-IV): sequencing the most valuable type-strain genomes for metagenomic binning, comparative biology and taxonomic classification.</title>
        <authorList>
            <person name="Goeker M."/>
        </authorList>
    </citation>
    <scope>NUCLEOTIDE SEQUENCE [LARGE SCALE GENOMIC DNA]</scope>
    <source>
        <strain evidence="2 3">DSM 45533</strain>
    </source>
</reference>
<evidence type="ECO:0000259" key="1">
    <source>
        <dbReference type="PROSITE" id="PS51186"/>
    </source>
</evidence>